<proteinExistence type="inferred from homology"/>
<comment type="similarity">
    <text evidence="3">Belongs to the HD-ZIP homeobox family. Class I subfamily.</text>
</comment>
<evidence type="ECO:0000313" key="4">
    <source>
        <dbReference type="EMBL" id="KAL0431705.1"/>
    </source>
</evidence>
<accession>A0AAW2VSE5</accession>
<organism evidence="4">
    <name type="scientific">Sesamum radiatum</name>
    <name type="common">Black benniseed</name>
    <dbReference type="NCBI Taxonomy" id="300843"/>
    <lineage>
        <taxon>Eukaryota</taxon>
        <taxon>Viridiplantae</taxon>
        <taxon>Streptophyta</taxon>
        <taxon>Embryophyta</taxon>
        <taxon>Tracheophyta</taxon>
        <taxon>Spermatophyta</taxon>
        <taxon>Magnoliopsida</taxon>
        <taxon>eudicotyledons</taxon>
        <taxon>Gunneridae</taxon>
        <taxon>Pentapetalae</taxon>
        <taxon>asterids</taxon>
        <taxon>lamiids</taxon>
        <taxon>Lamiales</taxon>
        <taxon>Pedaliaceae</taxon>
        <taxon>Sesamum</taxon>
    </lineage>
</organism>
<dbReference type="InterPro" id="IPR045224">
    <property type="entry name" value="HDZip_class_I_plant"/>
</dbReference>
<keyword evidence="3 4" id="KW-0238">DNA-binding</keyword>
<reference evidence="4" key="2">
    <citation type="journal article" date="2024" name="Plant">
        <title>Genomic evolution and insights into agronomic trait innovations of Sesamum species.</title>
        <authorList>
            <person name="Miao H."/>
            <person name="Wang L."/>
            <person name="Qu L."/>
            <person name="Liu H."/>
            <person name="Sun Y."/>
            <person name="Le M."/>
            <person name="Wang Q."/>
            <person name="Wei S."/>
            <person name="Zheng Y."/>
            <person name="Lin W."/>
            <person name="Duan Y."/>
            <person name="Cao H."/>
            <person name="Xiong S."/>
            <person name="Wang X."/>
            <person name="Wei L."/>
            <person name="Li C."/>
            <person name="Ma Q."/>
            <person name="Ju M."/>
            <person name="Zhao R."/>
            <person name="Li G."/>
            <person name="Mu C."/>
            <person name="Tian Q."/>
            <person name="Mei H."/>
            <person name="Zhang T."/>
            <person name="Gao T."/>
            <person name="Zhang H."/>
        </authorList>
    </citation>
    <scope>NUCLEOTIDE SEQUENCE</scope>
    <source>
        <strain evidence="4">G02</strain>
    </source>
</reference>
<keyword evidence="3" id="KW-0539">Nucleus</keyword>
<comment type="caution">
    <text evidence="4">The sequence shown here is derived from an EMBL/GenBank/DDBJ whole genome shotgun (WGS) entry which is preliminary data.</text>
</comment>
<dbReference type="GO" id="GO:0000981">
    <property type="term" value="F:DNA-binding transcription factor activity, RNA polymerase II-specific"/>
    <property type="evidence" value="ECO:0007669"/>
    <property type="project" value="UniProtKB-UniRule"/>
</dbReference>
<name>A0AAW2VSE5_SESRA</name>
<dbReference type="GO" id="GO:0045893">
    <property type="term" value="P:positive regulation of DNA-templated transcription"/>
    <property type="evidence" value="ECO:0007669"/>
    <property type="project" value="TreeGrafter"/>
</dbReference>
<dbReference type="EMBL" id="JACGWJ010000003">
    <property type="protein sequence ID" value="KAL0431705.1"/>
    <property type="molecule type" value="Genomic_DNA"/>
</dbReference>
<evidence type="ECO:0000256" key="3">
    <source>
        <dbReference type="RuleBase" id="RU369038"/>
    </source>
</evidence>
<evidence type="ECO:0000256" key="2">
    <source>
        <dbReference type="ARBA" id="ARBA00023163"/>
    </source>
</evidence>
<keyword evidence="2 3" id="KW-0804">Transcription</keyword>
<dbReference type="GO" id="GO:0043565">
    <property type="term" value="F:sequence-specific DNA binding"/>
    <property type="evidence" value="ECO:0007669"/>
    <property type="project" value="TreeGrafter"/>
</dbReference>
<comment type="function">
    <text evidence="3">Transcription factor.</text>
</comment>
<dbReference type="PANTHER" id="PTHR24326">
    <property type="entry name" value="HOMEOBOX-LEUCINE ZIPPER PROTEIN"/>
    <property type="match status" value="1"/>
</dbReference>
<gene>
    <name evidence="4" type="ORF">Sradi_0796500</name>
</gene>
<sequence>MFRNHDDGHLPTLSSCAPQDLNDVSQFLMRRSMSYSRPFDVEEMQPEDDMSDDGCQHLGEKKRRLSLEQVKALERSFESGNKLEADRKSSCRAWA</sequence>
<dbReference type="PANTHER" id="PTHR24326:SF176">
    <property type="entry name" value="HOMEOBOX-LEUCINE ZIPPER PROTEIN ATHB-13"/>
    <property type="match status" value="1"/>
</dbReference>
<reference evidence="4" key="1">
    <citation type="submission" date="2020-06" db="EMBL/GenBank/DDBJ databases">
        <authorList>
            <person name="Li T."/>
            <person name="Hu X."/>
            <person name="Zhang T."/>
            <person name="Song X."/>
            <person name="Zhang H."/>
            <person name="Dai N."/>
            <person name="Sheng W."/>
            <person name="Hou X."/>
            <person name="Wei L."/>
        </authorList>
    </citation>
    <scope>NUCLEOTIDE SEQUENCE</scope>
    <source>
        <strain evidence="4">G02</strain>
        <tissue evidence="4">Leaf</tissue>
    </source>
</reference>
<keyword evidence="1 3" id="KW-0805">Transcription regulation</keyword>
<dbReference type="GO" id="GO:0005634">
    <property type="term" value="C:nucleus"/>
    <property type="evidence" value="ECO:0007669"/>
    <property type="project" value="UniProtKB-SubCell"/>
</dbReference>
<evidence type="ECO:0000256" key="1">
    <source>
        <dbReference type="ARBA" id="ARBA00023015"/>
    </source>
</evidence>
<dbReference type="AlphaFoldDB" id="A0AAW2VSE5"/>
<keyword evidence="3 4" id="KW-0371">Homeobox</keyword>
<protein>
    <recommendedName>
        <fullName evidence="3">Homeobox-leucine zipper protein</fullName>
    </recommendedName>
    <alternativeName>
        <fullName evidence="3">HD-ZIP protein</fullName>
    </alternativeName>
    <alternativeName>
        <fullName evidence="3">Homeodomain transcription factor</fullName>
    </alternativeName>
</protein>
<comment type="subcellular location">
    <subcellularLocation>
        <location evidence="3">Nucleus</location>
    </subcellularLocation>
</comment>